<feature type="compositionally biased region" description="Low complexity" evidence="1">
    <location>
        <begin position="683"/>
        <end position="706"/>
    </location>
</feature>
<feature type="compositionally biased region" description="Polar residues" evidence="1">
    <location>
        <begin position="597"/>
        <end position="633"/>
    </location>
</feature>
<feature type="compositionally biased region" description="Low complexity" evidence="1">
    <location>
        <begin position="634"/>
        <end position="659"/>
    </location>
</feature>
<feature type="region of interest" description="Disordered" evidence="1">
    <location>
        <begin position="584"/>
        <end position="710"/>
    </location>
</feature>
<dbReference type="InParanoid" id="A0A1S3H7N5"/>
<keyword evidence="4" id="KW-1185">Reference proteome</keyword>
<dbReference type="InterPro" id="IPR005135">
    <property type="entry name" value="Endo/exonuclease/phosphatase"/>
</dbReference>
<dbReference type="STRING" id="7574.A0A1S3H7N5"/>
<dbReference type="KEGG" id="lak:106152798"/>
<dbReference type="SUPFAM" id="SSF56219">
    <property type="entry name" value="DNase I-like"/>
    <property type="match status" value="1"/>
</dbReference>
<organism evidence="4 5">
    <name type="scientific">Lingula anatina</name>
    <name type="common">Brachiopod</name>
    <name type="synonym">Lingula unguis</name>
    <dbReference type="NCBI Taxonomy" id="7574"/>
    <lineage>
        <taxon>Eukaryota</taxon>
        <taxon>Metazoa</taxon>
        <taxon>Spiralia</taxon>
        <taxon>Lophotrochozoa</taxon>
        <taxon>Brachiopoda</taxon>
        <taxon>Linguliformea</taxon>
        <taxon>Lingulata</taxon>
        <taxon>Lingulida</taxon>
        <taxon>Linguloidea</taxon>
        <taxon>Lingulidae</taxon>
        <taxon>Lingula</taxon>
    </lineage>
</organism>
<dbReference type="RefSeq" id="XP_013381987.1">
    <property type="nucleotide sequence ID" value="XM_013526533.1"/>
</dbReference>
<dbReference type="PANTHER" id="PTHR37612">
    <property type="entry name" value="FIBROIN HEAVY CHAIN FIB-H LIKE PROTEIN"/>
    <property type="match status" value="1"/>
</dbReference>
<feature type="compositionally biased region" description="Polar residues" evidence="1">
    <location>
        <begin position="660"/>
        <end position="682"/>
    </location>
</feature>
<protein>
    <submittedName>
        <fullName evidence="5">Uncharacterized protein LOC106152798</fullName>
    </submittedName>
</protein>
<reference evidence="5" key="1">
    <citation type="submission" date="2025-08" db="UniProtKB">
        <authorList>
            <consortium name="RefSeq"/>
        </authorList>
    </citation>
    <scope>IDENTIFICATION</scope>
    <source>
        <tissue evidence="5">Gonads</tissue>
    </source>
</reference>
<proteinExistence type="predicted"/>
<feature type="region of interest" description="Disordered" evidence="1">
    <location>
        <begin position="76"/>
        <end position="224"/>
    </location>
</feature>
<dbReference type="InterPro" id="IPR036691">
    <property type="entry name" value="Endo/exonu/phosph_ase_sf"/>
</dbReference>
<dbReference type="AlphaFoldDB" id="A0A1S3H7N5"/>
<evidence type="ECO:0000313" key="4">
    <source>
        <dbReference type="Proteomes" id="UP000085678"/>
    </source>
</evidence>
<evidence type="ECO:0000256" key="1">
    <source>
        <dbReference type="SAM" id="MobiDB-lite"/>
    </source>
</evidence>
<name>A0A1S3H7N5_LINAN</name>
<accession>A0A1S3H7N5</accession>
<evidence type="ECO:0000313" key="5">
    <source>
        <dbReference type="RefSeq" id="XP_013381987.1"/>
    </source>
</evidence>
<feature type="domain" description="Endonuclease/exonuclease/phosphatase" evidence="3">
    <location>
        <begin position="233"/>
        <end position="543"/>
    </location>
</feature>
<evidence type="ECO:0000256" key="2">
    <source>
        <dbReference type="SAM" id="SignalP"/>
    </source>
</evidence>
<sequence>MAPVLSVAALTVLLSSVSLNVQGYAVWPLRERVLVSGESKVADAHQAEVQDGEDSINQMSDNALSKTLEKILMKPAETNHVGQRGANPTDLRGFDSGGHKGPGPSGRRGPGSSGNQGPGSSGHSGSGSSGNSGSGSSGNQGSGSSGNQGSGSSGNQGSGSSGHSGSGSSGYSGSGSSGYSGSGSSGYSGSGSSGFSGSGSSGYRGSGSSGYSGSGSPGATKPCTTQVKVPESVTYNAELHPTALEGYEQRRARFLETIQNGDLPGEVVCLQEIWLEDDIREIVSVAQEEFPYSVSVLGQTSGGNSSLPDIDQTITAPACGANEVGDVLSCLRYKCRSKSRFCLIKRCDDELRALPQDCLSCILQRHSGSDDDDDQLFPFEELCMSSPYTTTYGLLLLSKQPIEVAEVVSYHEGYSLFIPRAYIRAKVSGVHVFCTHLAATMNKGYYMDVGPFKSYHEQNLYELAVLLNEALPVLHRSILLGDFNSGPKVPSEGIKAVKPLCYDVLTRNYFSPFVESVPSCTWCVDNPLTSARRDSIIDHILVPKCMRGVITQEMYPVRIFDGEDPMSSHYGVVLLRQEVQGTTGTAGTSLTTVSTGYSNTNGVTQSTGGSTKAQTSGVTSPQTSGVTSPQTSGATNPPTSGATSPPTSGATSPQTSGATKPQTSAATKPQTSGATSPQTSGATKPPTSGLSTPPTTSGPSSNSTSPAITRTTVASQLTTAQADDSEPILLLRELLRLIKKHH</sequence>
<dbReference type="PANTHER" id="PTHR37612:SF20">
    <property type="entry name" value="PER-HEXAMER REPEAT PROTEIN 5-RELATED"/>
    <property type="match status" value="1"/>
</dbReference>
<dbReference type="Proteomes" id="UP000085678">
    <property type="component" value="Unplaced"/>
</dbReference>
<dbReference type="InterPro" id="IPR052258">
    <property type="entry name" value="Diverse_Func_Domain-Protein"/>
</dbReference>
<dbReference type="Pfam" id="PF03372">
    <property type="entry name" value="Exo_endo_phos"/>
    <property type="match status" value="1"/>
</dbReference>
<keyword evidence="2" id="KW-0732">Signal</keyword>
<dbReference type="OrthoDB" id="6128907at2759"/>
<feature type="chain" id="PRO_5010280810" evidence="2">
    <location>
        <begin position="26"/>
        <end position="742"/>
    </location>
</feature>
<dbReference type="GeneID" id="106152798"/>
<feature type="compositionally biased region" description="Low complexity" evidence="1">
    <location>
        <begin position="584"/>
        <end position="596"/>
    </location>
</feature>
<dbReference type="GO" id="GO:0003824">
    <property type="term" value="F:catalytic activity"/>
    <property type="evidence" value="ECO:0007669"/>
    <property type="project" value="InterPro"/>
</dbReference>
<gene>
    <name evidence="5" type="primary">LOC106152798</name>
</gene>
<evidence type="ECO:0000259" key="3">
    <source>
        <dbReference type="Pfam" id="PF03372"/>
    </source>
</evidence>
<dbReference type="Gene3D" id="3.60.10.10">
    <property type="entry name" value="Endonuclease/exonuclease/phosphatase"/>
    <property type="match status" value="2"/>
</dbReference>
<feature type="compositionally biased region" description="Gly residues" evidence="1">
    <location>
        <begin position="95"/>
        <end position="216"/>
    </location>
</feature>
<feature type="signal peptide" evidence="2">
    <location>
        <begin position="1"/>
        <end position="25"/>
    </location>
</feature>